<comment type="similarity">
    <text evidence="2">Belongs to the Ca(2+):cation antiporter (CaCA) (TC 2.A.19) family.</text>
</comment>
<feature type="transmembrane region" description="Helical" evidence="9">
    <location>
        <begin position="382"/>
        <end position="398"/>
    </location>
</feature>
<feature type="domain" description="Sodium/calcium exchanger membrane region" evidence="10">
    <location>
        <begin position="281"/>
        <end position="423"/>
    </location>
</feature>
<feature type="transmembrane region" description="Helical" evidence="9">
    <location>
        <begin position="178"/>
        <end position="199"/>
    </location>
</feature>
<evidence type="ECO:0000256" key="9">
    <source>
        <dbReference type="SAM" id="Phobius"/>
    </source>
</evidence>
<evidence type="ECO:0000256" key="1">
    <source>
        <dbReference type="ARBA" id="ARBA00004127"/>
    </source>
</evidence>
<gene>
    <name evidence="11" type="ORF">ARMGADRAFT_979080</name>
</gene>
<dbReference type="AlphaFoldDB" id="A0A2H3E8G3"/>
<name>A0A2H3E8G3_ARMGA</name>
<dbReference type="Gene3D" id="1.20.1420.30">
    <property type="entry name" value="NCX, central ion-binding region"/>
    <property type="match status" value="2"/>
</dbReference>
<feature type="transmembrane region" description="Helical" evidence="9">
    <location>
        <begin position="148"/>
        <end position="166"/>
    </location>
</feature>
<dbReference type="InParanoid" id="A0A2H3E8G3"/>
<keyword evidence="6" id="KW-0406">Ion transport</keyword>
<protein>
    <submittedName>
        <fullName evidence="11">Calcium/proton exchanger</fullName>
    </submittedName>
</protein>
<reference evidence="12" key="1">
    <citation type="journal article" date="2017" name="Nat. Ecol. Evol.">
        <title>Genome expansion and lineage-specific genetic innovations in the forest pathogenic fungi Armillaria.</title>
        <authorList>
            <person name="Sipos G."/>
            <person name="Prasanna A.N."/>
            <person name="Walter M.C."/>
            <person name="O'Connor E."/>
            <person name="Balint B."/>
            <person name="Krizsan K."/>
            <person name="Kiss B."/>
            <person name="Hess J."/>
            <person name="Varga T."/>
            <person name="Slot J."/>
            <person name="Riley R."/>
            <person name="Boka B."/>
            <person name="Rigling D."/>
            <person name="Barry K."/>
            <person name="Lee J."/>
            <person name="Mihaltcheva S."/>
            <person name="LaButti K."/>
            <person name="Lipzen A."/>
            <person name="Waldron R."/>
            <person name="Moloney N.M."/>
            <person name="Sperisen C."/>
            <person name="Kredics L."/>
            <person name="Vagvoelgyi C."/>
            <person name="Patrignani A."/>
            <person name="Fitzpatrick D."/>
            <person name="Nagy I."/>
            <person name="Doyle S."/>
            <person name="Anderson J.B."/>
            <person name="Grigoriev I.V."/>
            <person name="Gueldener U."/>
            <person name="Muensterkoetter M."/>
            <person name="Nagy L.G."/>
        </authorList>
    </citation>
    <scope>NUCLEOTIDE SEQUENCE [LARGE SCALE GENOMIC DNA]</scope>
    <source>
        <strain evidence="12">Ar21-2</strain>
    </source>
</reference>
<dbReference type="Pfam" id="PF01699">
    <property type="entry name" value="Na_Ca_ex"/>
    <property type="match status" value="2"/>
</dbReference>
<evidence type="ECO:0000256" key="2">
    <source>
        <dbReference type="ARBA" id="ARBA00008170"/>
    </source>
</evidence>
<dbReference type="OMA" id="CGCEFRI"/>
<dbReference type="InterPro" id="IPR004837">
    <property type="entry name" value="NaCa_Exmemb"/>
</dbReference>
<evidence type="ECO:0000256" key="8">
    <source>
        <dbReference type="SAM" id="MobiDB-lite"/>
    </source>
</evidence>
<dbReference type="OrthoDB" id="1699231at2759"/>
<comment type="subcellular location">
    <subcellularLocation>
        <location evidence="1">Endomembrane system</location>
        <topology evidence="1">Multi-pass membrane protein</topology>
    </subcellularLocation>
</comment>
<evidence type="ECO:0000313" key="11">
    <source>
        <dbReference type="EMBL" id="PBL03712.1"/>
    </source>
</evidence>
<dbReference type="STRING" id="47427.A0A2H3E8G3"/>
<dbReference type="PANTHER" id="PTHR31503">
    <property type="entry name" value="VACUOLAR CALCIUM ION TRANSPORTER"/>
    <property type="match status" value="1"/>
</dbReference>
<organism evidence="11 12">
    <name type="scientific">Armillaria gallica</name>
    <name type="common">Bulbous honey fungus</name>
    <name type="synonym">Armillaria bulbosa</name>
    <dbReference type="NCBI Taxonomy" id="47427"/>
    <lineage>
        <taxon>Eukaryota</taxon>
        <taxon>Fungi</taxon>
        <taxon>Dikarya</taxon>
        <taxon>Basidiomycota</taxon>
        <taxon>Agaricomycotina</taxon>
        <taxon>Agaricomycetes</taxon>
        <taxon>Agaricomycetidae</taxon>
        <taxon>Agaricales</taxon>
        <taxon>Marasmiineae</taxon>
        <taxon>Physalacriaceae</taxon>
        <taxon>Armillaria</taxon>
    </lineage>
</organism>
<evidence type="ECO:0000256" key="5">
    <source>
        <dbReference type="ARBA" id="ARBA00022989"/>
    </source>
</evidence>
<feature type="domain" description="Sodium/calcium exchanger membrane region" evidence="10">
    <location>
        <begin position="53"/>
        <end position="201"/>
    </location>
</feature>
<sequence>MTRILRPEQEIGPSPGVWQSLGSILLASWLNILLLFIPVSWALHFAFAGEKDTVIFVCSFLAIIPLAKLLAFATDELSLRVGKTLAGLLNATLIISLVKCELQIVQSALVGSILSNLLLVLGLCFFAGGIRFQEQGFGQMASQLDSSLLAISVISVLLPAAYHFSVVNAIQNDETSDILNVSHGTSIILLFIYISYLVFKLFSHASLYTDEGEDKIKSTRYGVKKHQDEPAMEPQNTGMASSATSTSVAHRAEDDRDTESGSADPKEEEAKQPQMGVWVTVGLLNVVTVLVAITAECLVDSIDGMMSNSPFSKEFLEVILLPILCHISDDVTIVRTSVQDELNLSIDITVGSSIQMSLVVIPFTVTLGWIMGKPMTLLFDPYESVAMFLAVITVNYVVQDGKSNWAEGMILMCLYVILCVTFWFYPGNNPSGDLFATCV</sequence>
<feature type="compositionally biased region" description="Polar residues" evidence="8">
    <location>
        <begin position="234"/>
        <end position="248"/>
    </location>
</feature>
<dbReference type="EMBL" id="KZ293644">
    <property type="protein sequence ID" value="PBL03712.1"/>
    <property type="molecule type" value="Genomic_DNA"/>
</dbReference>
<feature type="transmembrane region" description="Helical" evidence="9">
    <location>
        <begin position="21"/>
        <end position="47"/>
    </location>
</feature>
<feature type="region of interest" description="Disordered" evidence="8">
    <location>
        <begin position="219"/>
        <end position="271"/>
    </location>
</feature>
<evidence type="ECO:0000256" key="6">
    <source>
        <dbReference type="ARBA" id="ARBA00023065"/>
    </source>
</evidence>
<dbReference type="GO" id="GO:0015369">
    <property type="term" value="F:calcium:proton antiporter activity"/>
    <property type="evidence" value="ECO:0007669"/>
    <property type="project" value="TreeGrafter"/>
</dbReference>
<feature type="transmembrane region" description="Helical" evidence="9">
    <location>
        <begin position="275"/>
        <end position="295"/>
    </location>
</feature>
<feature type="transmembrane region" description="Helical" evidence="9">
    <location>
        <begin position="346"/>
        <end position="370"/>
    </location>
</feature>
<keyword evidence="3" id="KW-0813">Transport</keyword>
<keyword evidence="7 9" id="KW-0472">Membrane</keyword>
<proteinExistence type="inferred from homology"/>
<dbReference type="InterPro" id="IPR044880">
    <property type="entry name" value="NCX_ion-bd_dom_sf"/>
</dbReference>
<dbReference type="GO" id="GO:0000329">
    <property type="term" value="C:fungal-type vacuole membrane"/>
    <property type="evidence" value="ECO:0007669"/>
    <property type="project" value="TreeGrafter"/>
</dbReference>
<evidence type="ECO:0000313" key="12">
    <source>
        <dbReference type="Proteomes" id="UP000217790"/>
    </source>
</evidence>
<dbReference type="InterPro" id="IPR004713">
    <property type="entry name" value="CaH_exchang"/>
</dbReference>
<evidence type="ECO:0000256" key="3">
    <source>
        <dbReference type="ARBA" id="ARBA00022448"/>
    </source>
</evidence>
<keyword evidence="5 9" id="KW-1133">Transmembrane helix</keyword>
<accession>A0A2H3E8G3</accession>
<evidence type="ECO:0000256" key="4">
    <source>
        <dbReference type="ARBA" id="ARBA00022692"/>
    </source>
</evidence>
<keyword evidence="4 9" id="KW-0812">Transmembrane</keyword>
<keyword evidence="12" id="KW-1185">Reference proteome</keyword>
<evidence type="ECO:0000256" key="7">
    <source>
        <dbReference type="ARBA" id="ARBA00023136"/>
    </source>
</evidence>
<feature type="transmembrane region" description="Helical" evidence="9">
    <location>
        <begin position="104"/>
        <end position="127"/>
    </location>
</feature>
<dbReference type="GO" id="GO:0012505">
    <property type="term" value="C:endomembrane system"/>
    <property type="evidence" value="ECO:0007669"/>
    <property type="project" value="UniProtKB-SubCell"/>
</dbReference>
<evidence type="ECO:0000259" key="10">
    <source>
        <dbReference type="Pfam" id="PF01699"/>
    </source>
</evidence>
<dbReference type="GO" id="GO:0006874">
    <property type="term" value="P:intracellular calcium ion homeostasis"/>
    <property type="evidence" value="ECO:0007669"/>
    <property type="project" value="TreeGrafter"/>
</dbReference>
<feature type="transmembrane region" description="Helical" evidence="9">
    <location>
        <begin position="53"/>
        <end position="74"/>
    </location>
</feature>
<dbReference type="PANTHER" id="PTHR31503:SF20">
    <property type="entry name" value="CA(2+)_H(+) EXCHANGER, PUTATIVE (EUROFUNG)-RELATED"/>
    <property type="match status" value="1"/>
</dbReference>
<feature type="transmembrane region" description="Helical" evidence="9">
    <location>
        <begin position="405"/>
        <end position="425"/>
    </location>
</feature>
<dbReference type="Proteomes" id="UP000217790">
    <property type="component" value="Unassembled WGS sequence"/>
</dbReference>